<evidence type="ECO:0000313" key="4">
    <source>
        <dbReference type="RefSeq" id="XP_053536732.1"/>
    </source>
</evidence>
<feature type="region of interest" description="Disordered" evidence="1">
    <location>
        <begin position="392"/>
        <end position="437"/>
    </location>
</feature>
<dbReference type="InterPro" id="IPR011029">
    <property type="entry name" value="DEATH-like_dom_sf"/>
</dbReference>
<dbReference type="GO" id="GO:0042981">
    <property type="term" value="P:regulation of apoptotic process"/>
    <property type="evidence" value="ECO:0007669"/>
    <property type="project" value="InterPro"/>
</dbReference>
<dbReference type="RefSeq" id="XP_053536732.1">
    <property type="nucleotide sequence ID" value="XM_053680757.1"/>
</dbReference>
<feature type="region of interest" description="Disordered" evidence="1">
    <location>
        <begin position="136"/>
        <end position="158"/>
    </location>
</feature>
<evidence type="ECO:0000259" key="2">
    <source>
        <dbReference type="PROSITE" id="PS50209"/>
    </source>
</evidence>
<dbReference type="OrthoDB" id="8888059at2759"/>
<dbReference type="GeneID" id="108266428"/>
<organism evidence="3 4">
    <name type="scientific">Ictalurus punctatus</name>
    <name type="common">Channel catfish</name>
    <name type="synonym">Silurus punctatus</name>
    <dbReference type="NCBI Taxonomy" id="7998"/>
    <lineage>
        <taxon>Eukaryota</taxon>
        <taxon>Metazoa</taxon>
        <taxon>Chordata</taxon>
        <taxon>Craniata</taxon>
        <taxon>Vertebrata</taxon>
        <taxon>Euteleostomi</taxon>
        <taxon>Actinopterygii</taxon>
        <taxon>Neopterygii</taxon>
        <taxon>Teleostei</taxon>
        <taxon>Ostariophysi</taxon>
        <taxon>Siluriformes</taxon>
        <taxon>Ictaluridae</taxon>
        <taxon>Ictalurus</taxon>
    </lineage>
</organism>
<proteinExistence type="predicted"/>
<keyword evidence="3" id="KW-1185">Reference proteome</keyword>
<feature type="compositionally biased region" description="Acidic residues" evidence="1">
    <location>
        <begin position="137"/>
        <end position="158"/>
    </location>
</feature>
<feature type="compositionally biased region" description="Polar residues" evidence="1">
    <location>
        <begin position="51"/>
        <end position="65"/>
    </location>
</feature>
<accession>A0A9F7TKJ7</accession>
<sequence>MCIRKPDACLPGTVRNTIYLTLYFVLAETETMPPKKTVKRVVGPQKRKNPNPGSRGTWSLSQGASGTKRGTPWTGCQCYSDLVVISDDECPETSSQGQLNPRSREHNQAIQRPVAVITPQSRAILQTTQVEDTLTVSDDDSCASDVSDADEGQAEEDVPENNRLARIYVHGLYYDGNITVQTSGRSDSCQPSGGPMNRFNNKDTINQRATNNATVCDNDIVVISDDECPETSTQDQLNPRSREHNQAIQRPVAVITPQSRAILQTTQVEDTLTPDYDSCASDVCDADEGQAEEEGFEHVDNTFQNGPDNDIVVISDDECPETSTQDQLNPRPREHNQAIQRPVAVITPQSRASLQTTQVEVTLTVSDDDSCASDLSDADKGQAEEEGFEHVDNTFQNGPGMKSMNKKPKAHPVKGVVGPQKRKNPNPAEGQNLAKKKRKSPACVDTSYFHNYLCADNMPVLALIQPNVHFVMVPAGNITVQTSGRSDSCQPSGGPMNRFNNEDTINQRATNNAAVFAQRDKIDNSQTGNKNIQDENLLFLRKNRVELIDRVKNVPEILDRLKLSNEKAAIVRAERTDQERMRKLLEFTTSTHGAKFLVTALWSCASDVMEDLTNTNYNDLVVISDDECPETSTQGQLNLRSREHKQAIQRPVAVITPQSRPILQTTQVEDTLTVSDDDSCASDVSDADEGQAEEDVPENNRLEEISIAVREFLDRKAALLESFEHFDNISQNAPGWVCVQSMHSTLESMNSCATANINLLKKINERYGTEMPDLHFSYIFQKKEK</sequence>
<name>A0A9F7TKJ7_ICTPU</name>
<reference evidence="3" key="1">
    <citation type="journal article" date="2016" name="Nat. Commun.">
        <title>The channel catfish genome sequence provides insights into the evolution of scale formation in teleosts.</title>
        <authorList>
            <person name="Liu Z."/>
            <person name="Liu S."/>
            <person name="Yao J."/>
            <person name="Bao L."/>
            <person name="Zhang J."/>
            <person name="Li Y."/>
            <person name="Jiang C."/>
            <person name="Sun L."/>
            <person name="Wang R."/>
            <person name="Zhang Y."/>
            <person name="Zhou T."/>
            <person name="Zeng Q."/>
            <person name="Fu Q."/>
            <person name="Gao S."/>
            <person name="Li N."/>
            <person name="Koren S."/>
            <person name="Jiang Y."/>
            <person name="Zimin A."/>
            <person name="Xu P."/>
            <person name="Phillippy A.M."/>
            <person name="Geng X."/>
            <person name="Song L."/>
            <person name="Sun F."/>
            <person name="Li C."/>
            <person name="Wang X."/>
            <person name="Chen A."/>
            <person name="Jin Y."/>
            <person name="Yuan Z."/>
            <person name="Yang Y."/>
            <person name="Tan S."/>
            <person name="Peatman E."/>
            <person name="Lu J."/>
            <person name="Qin Z."/>
            <person name="Dunham R."/>
            <person name="Li Z."/>
            <person name="Sonstegard T."/>
            <person name="Feng J."/>
            <person name="Danzmann R.G."/>
            <person name="Schroeder S."/>
            <person name="Scheffler B."/>
            <person name="Duke M.V."/>
            <person name="Ballard L."/>
            <person name="Kucuktas H."/>
            <person name="Kaltenboeck L."/>
            <person name="Liu H."/>
            <person name="Armbruster J."/>
            <person name="Xie Y."/>
            <person name="Kirby M.L."/>
            <person name="Tian Y."/>
            <person name="Flanagan M.E."/>
            <person name="Mu W."/>
            <person name="Waldbieser G.C."/>
        </authorList>
    </citation>
    <scope>NUCLEOTIDE SEQUENCE [LARGE SCALE GENOMIC DNA]</scope>
    <source>
        <strain evidence="3">SDA103</strain>
    </source>
</reference>
<evidence type="ECO:0000313" key="3">
    <source>
        <dbReference type="Proteomes" id="UP000221080"/>
    </source>
</evidence>
<dbReference type="AlphaFoldDB" id="A0A9F7TKJ7"/>
<dbReference type="InterPro" id="IPR001315">
    <property type="entry name" value="CARD"/>
</dbReference>
<dbReference type="SUPFAM" id="SSF47986">
    <property type="entry name" value="DEATH domain"/>
    <property type="match status" value="1"/>
</dbReference>
<gene>
    <name evidence="4" type="primary">LOC108266428</name>
</gene>
<protein>
    <submittedName>
        <fullName evidence="4">Uncharacterized protein LOC108266428 isoform X1</fullName>
    </submittedName>
</protein>
<feature type="region of interest" description="Disordered" evidence="1">
    <location>
        <begin position="35"/>
        <end position="70"/>
    </location>
</feature>
<feature type="domain" description="CARD" evidence="2">
    <location>
        <begin position="532"/>
        <end position="593"/>
    </location>
</feature>
<dbReference type="Proteomes" id="UP000221080">
    <property type="component" value="Chromosome 6"/>
</dbReference>
<dbReference type="Pfam" id="PF00619">
    <property type="entry name" value="CARD"/>
    <property type="match status" value="1"/>
</dbReference>
<feature type="compositionally biased region" description="Acidic residues" evidence="1">
    <location>
        <begin position="675"/>
        <end position="697"/>
    </location>
</feature>
<dbReference type="PROSITE" id="PS50209">
    <property type="entry name" value="CARD"/>
    <property type="match status" value="1"/>
</dbReference>
<feature type="region of interest" description="Disordered" evidence="1">
    <location>
        <begin position="674"/>
        <end position="699"/>
    </location>
</feature>
<evidence type="ECO:0000256" key="1">
    <source>
        <dbReference type="SAM" id="MobiDB-lite"/>
    </source>
</evidence>
<reference evidence="4" key="2">
    <citation type="submission" date="2025-08" db="UniProtKB">
        <authorList>
            <consortium name="RefSeq"/>
        </authorList>
    </citation>
    <scope>IDENTIFICATION</scope>
    <source>
        <tissue evidence="4">Blood</tissue>
    </source>
</reference>
<dbReference type="Gene3D" id="1.10.533.10">
    <property type="entry name" value="Death Domain, Fas"/>
    <property type="match status" value="1"/>
</dbReference>